<sequence>MAEVAAGRRQSEAGPQRIPNLGMGTPSRAPAEVAHVLSTPLKPIRLTRENSDNNSELEEADQEIICQSGCGAQLSAIQQFHVTQFTMGASPMQPEHAGQLEHGGETALTFIEGVSTVNSGSSLTFIREDGLEGATATPTRSERGRKTKRRSATVNVEKKLGTQVVRPSGNICAEPDSTHSQLPTTSEEFDGVHEAPYVLPSDAADRPEEAIHATDTTSLTTVANSGPTIPQSSLMGALGDTGFESSVRWYESRTLLPTEVHRIMTPEVVSNSSQMDVNKASESFSGRRYAKQLMYAPNSPYAGFQTYGNPRGEALHSSLHASTATVAQSYSPPPTYSRSGGYTHSRNSLRLSGEELQPPANIKPINADHHHAHYNTAMPLHLAPAHATANNNWSRVVVSDQSTTIEIDPMSRSTPNNEAQTRVQTRQSYSERVRDDPRPYRIQQSDPATTATHRDALKPAVPHATQYDITTRGRPSAYLPRCKKAKGTFAPLSGQISLEHIQTIPRIILRFWVGITWVHTILMDDDDST</sequence>
<proteinExistence type="predicted"/>
<feature type="region of interest" description="Disordered" evidence="1">
    <location>
        <begin position="404"/>
        <end position="454"/>
    </location>
</feature>
<keyword evidence="3" id="KW-1185">Reference proteome</keyword>
<dbReference type="HOGENOM" id="CLU_514811_0_0_1"/>
<reference evidence="2 3" key="1">
    <citation type="journal article" date="2012" name="Proc. Natl. Acad. Sci. U.S.A.">
        <title>Comparative genomics of Ceriporiopsis subvermispora and Phanerochaete chrysosporium provide insight into selective ligninolysis.</title>
        <authorList>
            <person name="Fernandez-Fueyo E."/>
            <person name="Ruiz-Duenas F.J."/>
            <person name="Ferreira P."/>
            <person name="Floudas D."/>
            <person name="Hibbett D.S."/>
            <person name="Canessa P."/>
            <person name="Larrondo L.F."/>
            <person name="James T.Y."/>
            <person name="Seelenfreund D."/>
            <person name="Lobos S."/>
            <person name="Polanco R."/>
            <person name="Tello M."/>
            <person name="Honda Y."/>
            <person name="Watanabe T."/>
            <person name="Watanabe T."/>
            <person name="Ryu J.S."/>
            <person name="Kubicek C.P."/>
            <person name="Schmoll M."/>
            <person name="Gaskell J."/>
            <person name="Hammel K.E."/>
            <person name="St John F.J."/>
            <person name="Vanden Wymelenberg A."/>
            <person name="Sabat G."/>
            <person name="Splinter BonDurant S."/>
            <person name="Syed K."/>
            <person name="Yadav J.S."/>
            <person name="Doddapaneni H."/>
            <person name="Subramanian V."/>
            <person name="Lavin J.L."/>
            <person name="Oguiza J.A."/>
            <person name="Perez G."/>
            <person name="Pisabarro A.G."/>
            <person name="Ramirez L."/>
            <person name="Santoyo F."/>
            <person name="Master E."/>
            <person name="Coutinho P.M."/>
            <person name="Henrissat B."/>
            <person name="Lombard V."/>
            <person name="Magnuson J.K."/>
            <person name="Kuees U."/>
            <person name="Hori C."/>
            <person name="Igarashi K."/>
            <person name="Samejima M."/>
            <person name="Held B.W."/>
            <person name="Barry K.W."/>
            <person name="LaButti K.M."/>
            <person name="Lapidus A."/>
            <person name="Lindquist E.A."/>
            <person name="Lucas S.M."/>
            <person name="Riley R."/>
            <person name="Salamov A.A."/>
            <person name="Hoffmeister D."/>
            <person name="Schwenk D."/>
            <person name="Hadar Y."/>
            <person name="Yarden O."/>
            <person name="de Vries R.P."/>
            <person name="Wiebenga A."/>
            <person name="Stenlid J."/>
            <person name="Eastwood D."/>
            <person name="Grigoriev I.V."/>
            <person name="Berka R.M."/>
            <person name="Blanchette R.A."/>
            <person name="Kersten P."/>
            <person name="Martinez A.T."/>
            <person name="Vicuna R."/>
            <person name="Cullen D."/>
        </authorList>
    </citation>
    <scope>NUCLEOTIDE SEQUENCE [LARGE SCALE GENOMIC DNA]</scope>
    <source>
        <strain evidence="2 3">B</strain>
    </source>
</reference>
<feature type="region of interest" description="Disordered" evidence="1">
    <location>
        <begin position="133"/>
        <end position="153"/>
    </location>
</feature>
<dbReference type="AlphaFoldDB" id="M2RK31"/>
<name>M2RK31_CERS8</name>
<feature type="region of interest" description="Disordered" evidence="1">
    <location>
        <begin position="1"/>
        <end position="36"/>
    </location>
</feature>
<dbReference type="Proteomes" id="UP000016930">
    <property type="component" value="Unassembled WGS sequence"/>
</dbReference>
<dbReference type="EMBL" id="KB445794">
    <property type="protein sequence ID" value="EMD38827.1"/>
    <property type="molecule type" value="Genomic_DNA"/>
</dbReference>
<evidence type="ECO:0000313" key="3">
    <source>
        <dbReference type="Proteomes" id="UP000016930"/>
    </source>
</evidence>
<evidence type="ECO:0000313" key="2">
    <source>
        <dbReference type="EMBL" id="EMD38827.1"/>
    </source>
</evidence>
<organism evidence="2 3">
    <name type="scientific">Ceriporiopsis subvermispora (strain B)</name>
    <name type="common">White-rot fungus</name>
    <name type="synonym">Gelatoporia subvermispora</name>
    <dbReference type="NCBI Taxonomy" id="914234"/>
    <lineage>
        <taxon>Eukaryota</taxon>
        <taxon>Fungi</taxon>
        <taxon>Dikarya</taxon>
        <taxon>Basidiomycota</taxon>
        <taxon>Agaricomycotina</taxon>
        <taxon>Agaricomycetes</taxon>
        <taxon>Polyporales</taxon>
        <taxon>Gelatoporiaceae</taxon>
        <taxon>Gelatoporia</taxon>
    </lineage>
</organism>
<feature type="compositionally biased region" description="Polar residues" evidence="1">
    <location>
        <begin position="442"/>
        <end position="451"/>
    </location>
</feature>
<gene>
    <name evidence="2" type="ORF">CERSUDRAFT_72111</name>
</gene>
<feature type="region of interest" description="Disordered" evidence="1">
    <location>
        <begin position="325"/>
        <end position="346"/>
    </location>
</feature>
<feature type="compositionally biased region" description="Basic and acidic residues" evidence="1">
    <location>
        <begin position="429"/>
        <end position="439"/>
    </location>
</feature>
<evidence type="ECO:0000256" key="1">
    <source>
        <dbReference type="SAM" id="MobiDB-lite"/>
    </source>
</evidence>
<feature type="compositionally biased region" description="Polar residues" evidence="1">
    <location>
        <begin position="404"/>
        <end position="428"/>
    </location>
</feature>
<accession>M2RK31</accession>
<protein>
    <submittedName>
        <fullName evidence="2">Uncharacterized protein</fullName>
    </submittedName>
</protein>